<sequence length="86" mass="9401">MLKILKVKTKIVQKLLTFIVIILLTIVARQFFLYKQSVNQPVGCGGDWSYNVKCGTGTSCKSLGQGPLAGGTCEPYLSPLFDKFGE</sequence>
<keyword evidence="1" id="KW-0812">Transmembrane</keyword>
<keyword evidence="1" id="KW-1133">Transmembrane helix</keyword>
<reference evidence="2 3" key="1">
    <citation type="journal article" date="2016" name="Nat. Commun.">
        <title>Thousands of microbial genomes shed light on interconnected biogeochemical processes in an aquifer system.</title>
        <authorList>
            <person name="Anantharaman K."/>
            <person name="Brown C.T."/>
            <person name="Hug L.A."/>
            <person name="Sharon I."/>
            <person name="Castelle C.J."/>
            <person name="Probst A.J."/>
            <person name="Thomas B.C."/>
            <person name="Singh A."/>
            <person name="Wilkins M.J."/>
            <person name="Karaoz U."/>
            <person name="Brodie E.L."/>
            <person name="Williams K.H."/>
            <person name="Hubbard S.S."/>
            <person name="Banfield J.F."/>
        </authorList>
    </citation>
    <scope>NUCLEOTIDE SEQUENCE [LARGE SCALE GENOMIC DNA]</scope>
</reference>
<dbReference type="Proteomes" id="UP000177685">
    <property type="component" value="Unassembled WGS sequence"/>
</dbReference>
<evidence type="ECO:0000256" key="1">
    <source>
        <dbReference type="SAM" id="Phobius"/>
    </source>
</evidence>
<evidence type="ECO:0000313" key="2">
    <source>
        <dbReference type="EMBL" id="OGY14863.1"/>
    </source>
</evidence>
<feature type="transmembrane region" description="Helical" evidence="1">
    <location>
        <begin position="12"/>
        <end position="32"/>
    </location>
</feature>
<gene>
    <name evidence="2" type="ORF">A3A58_01140</name>
</gene>
<protein>
    <submittedName>
        <fullName evidence="2">Uncharacterized protein</fullName>
    </submittedName>
</protein>
<comment type="caution">
    <text evidence="2">The sequence shown here is derived from an EMBL/GenBank/DDBJ whole genome shotgun (WGS) entry which is preliminary data.</text>
</comment>
<keyword evidence="1" id="KW-0472">Membrane</keyword>
<proteinExistence type="predicted"/>
<dbReference type="AlphaFoldDB" id="A0A1G1VHD5"/>
<organism evidence="2 3">
    <name type="scientific">Candidatus Blackburnbacteria bacterium RIFCSPLOWO2_01_FULL_41_27</name>
    <dbReference type="NCBI Taxonomy" id="1797520"/>
    <lineage>
        <taxon>Bacteria</taxon>
        <taxon>Candidatus Blackburniibacteriota</taxon>
    </lineage>
</organism>
<name>A0A1G1VHD5_9BACT</name>
<accession>A0A1G1VHD5</accession>
<dbReference type="EMBL" id="MHCD01000004">
    <property type="protein sequence ID" value="OGY14863.1"/>
    <property type="molecule type" value="Genomic_DNA"/>
</dbReference>
<evidence type="ECO:0000313" key="3">
    <source>
        <dbReference type="Proteomes" id="UP000177685"/>
    </source>
</evidence>